<dbReference type="PANTHER" id="PTHR13271">
    <property type="entry name" value="UNCHARACTERIZED PUTATIVE METHYLTRANSFERASE"/>
    <property type="match status" value="1"/>
</dbReference>
<reference evidence="1" key="1">
    <citation type="submission" date="2024-03" db="EMBL/GenBank/DDBJ databases">
        <title>WGS assembly of Saponaria officinalis var. Norfolk2.</title>
        <authorList>
            <person name="Jenkins J."/>
            <person name="Shu S."/>
            <person name="Grimwood J."/>
            <person name="Barry K."/>
            <person name="Goodstein D."/>
            <person name="Schmutz J."/>
            <person name="Leebens-Mack J."/>
            <person name="Osbourn A."/>
        </authorList>
    </citation>
    <scope>NUCLEOTIDE SEQUENCE [LARGE SCALE GENOMIC DNA]</scope>
    <source>
        <strain evidence="1">JIC</strain>
    </source>
</reference>
<dbReference type="EMBL" id="JBDFQZ010000001">
    <property type="protein sequence ID" value="KAK9758007.1"/>
    <property type="molecule type" value="Genomic_DNA"/>
</dbReference>
<accession>A0AAW1NB86</accession>
<dbReference type="PANTHER" id="PTHR13271:SF55">
    <property type="entry name" value="SET DOMAIN-CONTAINING PROTEIN"/>
    <property type="match status" value="1"/>
</dbReference>
<organism evidence="1 2">
    <name type="scientific">Saponaria officinalis</name>
    <name type="common">Common soapwort</name>
    <name type="synonym">Lychnis saponaria</name>
    <dbReference type="NCBI Taxonomy" id="3572"/>
    <lineage>
        <taxon>Eukaryota</taxon>
        <taxon>Viridiplantae</taxon>
        <taxon>Streptophyta</taxon>
        <taxon>Embryophyta</taxon>
        <taxon>Tracheophyta</taxon>
        <taxon>Spermatophyta</taxon>
        <taxon>Magnoliopsida</taxon>
        <taxon>eudicotyledons</taxon>
        <taxon>Gunneridae</taxon>
        <taxon>Pentapetalae</taxon>
        <taxon>Caryophyllales</taxon>
        <taxon>Caryophyllaceae</taxon>
        <taxon>Caryophylleae</taxon>
        <taxon>Saponaria</taxon>
    </lineage>
</organism>
<name>A0AAW1NB86_SAPOF</name>
<sequence length="267" mass="30162">MYLLSVNQGPSEMDKEITISYGNKGNEELLYLYGFVIEDNPDDYLMVHYPAEALRNAPFSDSKTQLLQAQRAELRCLLPRSLLDRGFFIYSISESRNATVSNDNNVCNYSWSGQRKTPSYVNKLVFPDDLLTSLRTLSMQENDLFKVQSLLEELVGSEGEREPSDTEVRAAVWEACGDSGALQLLVDLLNTKLMDLIEGTGSEESDTKLLQNASVENNIACSESTDKTGSVMSKNKWASIIYRRGQKQLTRFFLREAEHVLQLCLEQ</sequence>
<proteinExistence type="predicted"/>
<comment type="caution">
    <text evidence="1">The sequence shown here is derived from an EMBL/GenBank/DDBJ whole genome shotgun (WGS) entry which is preliminary data.</text>
</comment>
<evidence type="ECO:0008006" key="3">
    <source>
        <dbReference type="Google" id="ProtNLM"/>
    </source>
</evidence>
<dbReference type="InterPro" id="IPR050600">
    <property type="entry name" value="SETD3_SETD6_MTase"/>
</dbReference>
<gene>
    <name evidence="1" type="ORF">RND81_01G200200</name>
</gene>
<evidence type="ECO:0000313" key="1">
    <source>
        <dbReference type="EMBL" id="KAK9758007.1"/>
    </source>
</evidence>
<dbReference type="SUPFAM" id="SSF82199">
    <property type="entry name" value="SET domain"/>
    <property type="match status" value="1"/>
</dbReference>
<dbReference type="GO" id="GO:0016279">
    <property type="term" value="F:protein-lysine N-methyltransferase activity"/>
    <property type="evidence" value="ECO:0007669"/>
    <property type="project" value="TreeGrafter"/>
</dbReference>
<dbReference type="AlphaFoldDB" id="A0AAW1NB86"/>
<protein>
    <recommendedName>
        <fullName evidence="3">SET domain-containing protein</fullName>
    </recommendedName>
</protein>
<dbReference type="Proteomes" id="UP001443914">
    <property type="component" value="Unassembled WGS sequence"/>
</dbReference>
<evidence type="ECO:0000313" key="2">
    <source>
        <dbReference type="Proteomes" id="UP001443914"/>
    </source>
</evidence>
<keyword evidence="2" id="KW-1185">Reference proteome</keyword>
<dbReference type="InterPro" id="IPR046341">
    <property type="entry name" value="SET_dom_sf"/>
</dbReference>